<dbReference type="GO" id="GO:0015774">
    <property type="term" value="P:polysaccharide transport"/>
    <property type="evidence" value="ECO:0007669"/>
    <property type="project" value="UniProtKB-KW"/>
</dbReference>
<dbReference type="PANTHER" id="PTHR30413">
    <property type="entry name" value="INNER MEMBRANE TRANSPORT PERMEASE"/>
    <property type="match status" value="1"/>
</dbReference>
<keyword evidence="7" id="KW-0762">Sugar transport</keyword>
<keyword evidence="6 9" id="KW-1133">Transmembrane helix</keyword>
<evidence type="ECO:0000256" key="1">
    <source>
        <dbReference type="ARBA" id="ARBA00004651"/>
    </source>
</evidence>
<comment type="caution">
    <text evidence="11">The sequence shown here is derived from an EMBL/GenBank/DDBJ whole genome shotgun (WGS) entry which is preliminary data.</text>
</comment>
<keyword evidence="8 9" id="KW-0472">Membrane</keyword>
<evidence type="ECO:0000256" key="6">
    <source>
        <dbReference type="ARBA" id="ARBA00022989"/>
    </source>
</evidence>
<evidence type="ECO:0000259" key="10">
    <source>
        <dbReference type="PROSITE" id="PS51012"/>
    </source>
</evidence>
<dbReference type="Pfam" id="PF01061">
    <property type="entry name" value="ABC2_membrane"/>
    <property type="match status" value="1"/>
</dbReference>
<keyword evidence="7" id="KW-0625">Polysaccharide transport</keyword>
<dbReference type="Proteomes" id="UP000613768">
    <property type="component" value="Unassembled WGS sequence"/>
</dbReference>
<dbReference type="EMBL" id="JACYTR010000006">
    <property type="protein sequence ID" value="MBD8525076.1"/>
    <property type="molecule type" value="Genomic_DNA"/>
</dbReference>
<proteinExistence type="inferred from homology"/>
<dbReference type="RefSeq" id="WP_192028421.1">
    <property type="nucleotide sequence ID" value="NZ_JACYTR010000006.1"/>
</dbReference>
<evidence type="ECO:0000256" key="2">
    <source>
        <dbReference type="ARBA" id="ARBA00007783"/>
    </source>
</evidence>
<dbReference type="GO" id="GO:0015920">
    <property type="term" value="P:lipopolysaccharide transport"/>
    <property type="evidence" value="ECO:0007669"/>
    <property type="project" value="TreeGrafter"/>
</dbReference>
<evidence type="ECO:0000256" key="5">
    <source>
        <dbReference type="ARBA" id="ARBA00022692"/>
    </source>
</evidence>
<feature type="transmembrane region" description="Helical" evidence="9">
    <location>
        <begin position="169"/>
        <end position="190"/>
    </location>
</feature>
<feature type="transmembrane region" description="Helical" evidence="9">
    <location>
        <begin position="134"/>
        <end position="162"/>
    </location>
</feature>
<evidence type="ECO:0000313" key="11">
    <source>
        <dbReference type="EMBL" id="MBD8525076.1"/>
    </source>
</evidence>
<dbReference type="InterPro" id="IPR013525">
    <property type="entry name" value="ABC2_TM"/>
</dbReference>
<keyword evidence="3 9" id="KW-0813">Transport</keyword>
<evidence type="ECO:0000256" key="7">
    <source>
        <dbReference type="ARBA" id="ARBA00023047"/>
    </source>
</evidence>
<gene>
    <name evidence="11" type="ORF">IFO71_04910</name>
</gene>
<evidence type="ECO:0000256" key="4">
    <source>
        <dbReference type="ARBA" id="ARBA00022475"/>
    </source>
</evidence>
<evidence type="ECO:0000256" key="8">
    <source>
        <dbReference type="ARBA" id="ARBA00023136"/>
    </source>
</evidence>
<dbReference type="InterPro" id="IPR047817">
    <property type="entry name" value="ABC2_TM_bact-type"/>
</dbReference>
<dbReference type="GO" id="GO:0140359">
    <property type="term" value="F:ABC-type transporter activity"/>
    <property type="evidence" value="ECO:0007669"/>
    <property type="project" value="InterPro"/>
</dbReference>
<organism evidence="11 12">
    <name type="scientific">Pseudomarimonas arenosa</name>
    <dbReference type="NCBI Taxonomy" id="2774145"/>
    <lineage>
        <taxon>Bacteria</taxon>
        <taxon>Pseudomonadati</taxon>
        <taxon>Pseudomonadota</taxon>
        <taxon>Gammaproteobacteria</taxon>
        <taxon>Lysobacterales</taxon>
        <taxon>Lysobacteraceae</taxon>
        <taxon>Pseudomarimonas</taxon>
    </lineage>
</organism>
<feature type="transmembrane region" description="Helical" evidence="9">
    <location>
        <begin position="226"/>
        <end position="244"/>
    </location>
</feature>
<dbReference type="PANTHER" id="PTHR30413:SF10">
    <property type="entry name" value="CAPSULE POLYSACCHARIDE EXPORT INNER-MEMBRANE PROTEIN CTRC"/>
    <property type="match status" value="1"/>
</dbReference>
<dbReference type="AlphaFoldDB" id="A0AAW3ZGD4"/>
<keyword evidence="12" id="KW-1185">Reference proteome</keyword>
<sequence>MTSHWQSIRLFLRQDFNQRFADNAIGVAWALILPLAQLALFALLFIQIFKARVPGLEGVGYLAFLALGMWPWFAFAEAVERGSSALVDNAGLLGKVAVPLWHLILARILMAFALHGLGFALVLTVLWLDGAPLAWPWLALSLLAWPPLFLLACALATLFALLRVFVRDLAQITPFLLTALMFSSPILYAAEMLPEHVRGWLALNPLAVWIGAIRDPLLWDRGMHNLGVGLLGLALLSLLALFLYRRLRVHVEDFL</sequence>
<feature type="domain" description="ABC transmembrane type-2" evidence="10">
    <location>
        <begin position="25"/>
        <end position="247"/>
    </location>
</feature>
<keyword evidence="4 9" id="KW-1003">Cell membrane</keyword>
<comment type="similarity">
    <text evidence="2 9">Belongs to the ABC-2 integral membrane protein family.</text>
</comment>
<feature type="transmembrane region" description="Helical" evidence="9">
    <location>
        <begin position="20"/>
        <end position="46"/>
    </location>
</feature>
<accession>A0AAW3ZGD4</accession>
<comment type="subcellular location">
    <subcellularLocation>
        <location evidence="9">Cell inner membrane</location>
        <topology evidence="9">Multi-pass membrane protein</topology>
    </subcellularLocation>
    <subcellularLocation>
        <location evidence="1">Cell membrane</location>
        <topology evidence="1">Multi-pass membrane protein</topology>
    </subcellularLocation>
</comment>
<feature type="transmembrane region" description="Helical" evidence="9">
    <location>
        <begin position="100"/>
        <end position="128"/>
    </location>
</feature>
<name>A0AAW3ZGD4_9GAMM</name>
<evidence type="ECO:0000256" key="3">
    <source>
        <dbReference type="ARBA" id="ARBA00022448"/>
    </source>
</evidence>
<dbReference type="PROSITE" id="PS51012">
    <property type="entry name" value="ABC_TM2"/>
    <property type="match status" value="1"/>
</dbReference>
<evidence type="ECO:0000313" key="12">
    <source>
        <dbReference type="Proteomes" id="UP000613768"/>
    </source>
</evidence>
<reference evidence="11 12" key="1">
    <citation type="submission" date="2020-09" db="EMBL/GenBank/DDBJ databases">
        <title>Pseudoxanthomonas sp. CAU 1598 isolated from sand of Yaerae Beach.</title>
        <authorList>
            <person name="Kim W."/>
        </authorList>
    </citation>
    <scope>NUCLEOTIDE SEQUENCE [LARGE SCALE GENOMIC DNA]</scope>
    <source>
        <strain evidence="11 12">CAU 1598</strain>
    </source>
</reference>
<evidence type="ECO:0000256" key="9">
    <source>
        <dbReference type="RuleBase" id="RU361157"/>
    </source>
</evidence>
<dbReference type="GO" id="GO:0005886">
    <property type="term" value="C:plasma membrane"/>
    <property type="evidence" value="ECO:0007669"/>
    <property type="project" value="UniProtKB-SubCell"/>
</dbReference>
<keyword evidence="5 9" id="KW-0812">Transmembrane</keyword>
<protein>
    <recommendedName>
        <fullName evidence="9">Transport permease protein</fullName>
    </recommendedName>
</protein>
<feature type="transmembrane region" description="Helical" evidence="9">
    <location>
        <begin position="58"/>
        <end position="79"/>
    </location>
</feature>